<dbReference type="AlphaFoldDB" id="A0AAN7TWY1"/>
<accession>A0AAN7TWY1</accession>
<dbReference type="PANTHER" id="PTHR39219">
    <property type="entry name" value="ER MEMBRANE PROTEIN COMPLEX SUBUNIT 10"/>
    <property type="match status" value="1"/>
</dbReference>
<dbReference type="Pfam" id="PF21203">
    <property type="entry name" value="ECM10"/>
    <property type="match status" value="1"/>
</dbReference>
<evidence type="ECO:0000313" key="3">
    <source>
        <dbReference type="Proteomes" id="UP001310890"/>
    </source>
</evidence>
<reference evidence="2" key="1">
    <citation type="submission" date="2023-08" db="EMBL/GenBank/DDBJ databases">
        <title>Black Yeasts Isolated from many extreme environments.</title>
        <authorList>
            <person name="Coleine C."/>
            <person name="Stajich J.E."/>
            <person name="Selbmann L."/>
        </authorList>
    </citation>
    <scope>NUCLEOTIDE SEQUENCE</scope>
    <source>
        <strain evidence="2">CCFEE 5401</strain>
    </source>
</reference>
<gene>
    <name evidence="2" type="ORF">LTR62_003979</name>
</gene>
<dbReference type="Proteomes" id="UP001310890">
    <property type="component" value="Unassembled WGS sequence"/>
</dbReference>
<dbReference type="EMBL" id="JAVRRL010000003">
    <property type="protein sequence ID" value="KAK5117935.1"/>
    <property type="molecule type" value="Genomic_DNA"/>
</dbReference>
<comment type="caution">
    <text evidence="2">The sequence shown here is derived from an EMBL/GenBank/DDBJ whole genome shotgun (WGS) entry which is preliminary data.</text>
</comment>
<evidence type="ECO:0000313" key="2">
    <source>
        <dbReference type="EMBL" id="KAK5117935.1"/>
    </source>
</evidence>
<proteinExistence type="predicted"/>
<evidence type="ECO:0000256" key="1">
    <source>
        <dbReference type="SAM" id="SignalP"/>
    </source>
</evidence>
<name>A0AAN7TWY1_9PEZI</name>
<sequence>MRYQALLTLALTFLTSLATSLETSQSVDIHTWPLSSTKSQPYAKITYNSTRATITSHNNIALPPNDDLVRIGFYTPSNQWSGILTSAANFVAQKDKKIQLYLNTEGEVYHIGFRASNFATSSKTSNKQDDLSVEVLGPQPGPTVHLDRPVVVNPDGSSPEKAPEKTFLQKYWWAIAGFVVLQVVLSGGKGE</sequence>
<organism evidence="2 3">
    <name type="scientific">Meristemomyces frigidus</name>
    <dbReference type="NCBI Taxonomy" id="1508187"/>
    <lineage>
        <taxon>Eukaryota</taxon>
        <taxon>Fungi</taxon>
        <taxon>Dikarya</taxon>
        <taxon>Ascomycota</taxon>
        <taxon>Pezizomycotina</taxon>
        <taxon>Dothideomycetes</taxon>
        <taxon>Dothideomycetidae</taxon>
        <taxon>Mycosphaerellales</taxon>
        <taxon>Teratosphaeriaceae</taxon>
        <taxon>Meristemomyces</taxon>
    </lineage>
</organism>
<feature type="signal peptide" evidence="1">
    <location>
        <begin position="1"/>
        <end position="20"/>
    </location>
</feature>
<protein>
    <submittedName>
        <fullName evidence="2">Uncharacterized protein</fullName>
    </submittedName>
</protein>
<keyword evidence="1" id="KW-0732">Signal</keyword>
<feature type="chain" id="PRO_5042844477" evidence="1">
    <location>
        <begin position="21"/>
        <end position="191"/>
    </location>
</feature>
<dbReference type="PANTHER" id="PTHR39219:SF1">
    <property type="entry name" value="ER MEMBRANE PROTEIN COMPLEX SUBUNIT 10"/>
    <property type="match status" value="1"/>
</dbReference>